<dbReference type="EMBL" id="NAJL01000024">
    <property type="protein sequence ID" value="TKA27147.1"/>
    <property type="molecule type" value="Genomic_DNA"/>
</dbReference>
<feature type="transmembrane region" description="Helical" evidence="2">
    <location>
        <begin position="150"/>
        <end position="171"/>
    </location>
</feature>
<feature type="transmembrane region" description="Helical" evidence="2">
    <location>
        <begin position="292"/>
        <end position="313"/>
    </location>
</feature>
<keyword evidence="2" id="KW-0812">Transmembrane</keyword>
<evidence type="ECO:0000256" key="2">
    <source>
        <dbReference type="SAM" id="Phobius"/>
    </source>
</evidence>
<comment type="caution">
    <text evidence="4">The sequence shown here is derived from an EMBL/GenBank/DDBJ whole genome shotgun (WGS) entry which is preliminary data.</text>
</comment>
<dbReference type="Proteomes" id="UP000308549">
    <property type="component" value="Unassembled WGS sequence"/>
</dbReference>
<dbReference type="AlphaFoldDB" id="A0A4U0TXP1"/>
<feature type="region of interest" description="Disordered" evidence="1">
    <location>
        <begin position="28"/>
        <end position="63"/>
    </location>
</feature>
<gene>
    <name evidence="4" type="ORF">B0A50_04484</name>
</gene>
<keyword evidence="5" id="KW-1185">Reference proteome</keyword>
<proteinExistence type="predicted"/>
<evidence type="ECO:0000256" key="1">
    <source>
        <dbReference type="SAM" id="MobiDB-lite"/>
    </source>
</evidence>
<evidence type="ECO:0000313" key="4">
    <source>
        <dbReference type="EMBL" id="TKA27147.1"/>
    </source>
</evidence>
<feature type="domain" description="Fatty acid desaturase" evidence="3">
    <location>
        <begin position="149"/>
        <end position="366"/>
    </location>
</feature>
<dbReference type="PANTHER" id="PTHR36459">
    <property type="entry name" value="ORF"/>
    <property type="match status" value="1"/>
</dbReference>
<protein>
    <recommendedName>
        <fullName evidence="3">Fatty acid desaturase domain-containing protein</fullName>
    </recommendedName>
</protein>
<keyword evidence="2" id="KW-1133">Transmembrane helix</keyword>
<evidence type="ECO:0000313" key="5">
    <source>
        <dbReference type="Proteomes" id="UP000308549"/>
    </source>
</evidence>
<dbReference type="Pfam" id="PF00487">
    <property type="entry name" value="FA_desaturase"/>
    <property type="match status" value="1"/>
</dbReference>
<reference evidence="4 5" key="1">
    <citation type="submission" date="2017-03" db="EMBL/GenBank/DDBJ databases">
        <title>Genomes of endolithic fungi from Antarctica.</title>
        <authorList>
            <person name="Coleine C."/>
            <person name="Masonjones S."/>
            <person name="Stajich J.E."/>
        </authorList>
    </citation>
    <scope>NUCLEOTIDE SEQUENCE [LARGE SCALE GENOMIC DNA]</scope>
    <source>
        <strain evidence="4 5">CCFEE 6315</strain>
    </source>
</reference>
<dbReference type="GO" id="GO:0006629">
    <property type="term" value="P:lipid metabolic process"/>
    <property type="evidence" value="ECO:0007669"/>
    <property type="project" value="InterPro"/>
</dbReference>
<keyword evidence="2" id="KW-0472">Membrane</keyword>
<feature type="transmembrane region" description="Helical" evidence="2">
    <location>
        <begin position="239"/>
        <end position="258"/>
    </location>
</feature>
<sequence length="440" mass="50566">MSINIHPDLTEADRIVLNDLLQDVKHGEHVQSNAESGEPITAGSVDEAADEQQSEQSAGKDQVATEDAIARLKALNTQKDPSFQPTIFTIWDSKDIATSFNAHVVQPCSRVAQGIVRHPTDVVFLSHLLLYLTTVLPSAVYLLWPGCFSWTHGVAHTVFTMWCAGAFTLMLHNHIHNNGVLKKEWAWLDKSFPYVLEPLMGHTWDSYYYHHVKHHHVEGNGPDDLSSTVRYQRDDIWHFLHYVGRFMFLIWLELPLYFFRKSKFSLGIRAGLSELASYAFMYLMWQWNPKPATFVFLLPFFLLRIGLMVGNWGQHALVDEVEPDSDYRSSITLIDVPSNRHSFNDGYHTAHHLNPRRHWREHPTHFLQSKTTYSSNGALVFRDIDYIMMTIKLLQKDYMYLSARVVPIGDQIGMSQAEIAAMLKTKTRMFTDEDVGSKFK</sequence>
<feature type="transmembrane region" description="Helical" evidence="2">
    <location>
        <begin position="122"/>
        <end position="144"/>
    </location>
</feature>
<accession>A0A4U0TXP1</accession>
<evidence type="ECO:0000259" key="3">
    <source>
        <dbReference type="Pfam" id="PF00487"/>
    </source>
</evidence>
<dbReference type="OrthoDB" id="1470350at2759"/>
<dbReference type="InterPro" id="IPR005804">
    <property type="entry name" value="FA_desaturase_dom"/>
</dbReference>
<name>A0A4U0TXP1_9PEZI</name>
<organism evidence="4 5">
    <name type="scientific">Salinomyces thailandicus</name>
    <dbReference type="NCBI Taxonomy" id="706561"/>
    <lineage>
        <taxon>Eukaryota</taxon>
        <taxon>Fungi</taxon>
        <taxon>Dikarya</taxon>
        <taxon>Ascomycota</taxon>
        <taxon>Pezizomycotina</taxon>
        <taxon>Dothideomycetes</taxon>
        <taxon>Dothideomycetidae</taxon>
        <taxon>Mycosphaerellales</taxon>
        <taxon>Teratosphaeriaceae</taxon>
        <taxon>Salinomyces</taxon>
    </lineage>
</organism>
<dbReference type="PANTHER" id="PTHR36459:SF1">
    <property type="entry name" value="FATTY ACID DESATURASE DOMAIN-CONTAINING PROTEIN-RELATED"/>
    <property type="match status" value="1"/>
</dbReference>